<proteinExistence type="predicted"/>
<sequence length="168" mass="18210">MPPELLNADVTLERFPGKGGWTYAPLPATVKLPGAYFGAGKVSGQIDAYVLENVSLMSMGQGRLFLPVRAEIRHRIGKQAGDTVRLVLHGDQPEKPLALNVSEAELRDCLADVPGALAAFEQLTPAQRRVWVQWVAAATLDDHKVHRVEMACTLLSQGISTPPATYRG</sequence>
<evidence type="ECO:0000313" key="2">
    <source>
        <dbReference type="Proteomes" id="UP000280066"/>
    </source>
</evidence>
<dbReference type="InterPro" id="IPR037079">
    <property type="entry name" value="AF2212/PG0164-like_sf"/>
</dbReference>
<dbReference type="Pfam" id="PF13376">
    <property type="entry name" value="OmdA"/>
    <property type="match status" value="1"/>
</dbReference>
<reference evidence="1 2" key="1">
    <citation type="submission" date="2018-12" db="EMBL/GenBank/DDBJ databases">
        <authorList>
            <person name="Feng G."/>
            <person name="Zhu H."/>
        </authorList>
    </citation>
    <scope>NUCLEOTIDE SEQUENCE [LARGE SCALE GENOMIC DNA]</scope>
    <source>
        <strain evidence="1 2">9PBR-2</strain>
    </source>
</reference>
<accession>A0A3R9MTZ5</accession>
<dbReference type="Gene3D" id="2.40.30.100">
    <property type="entry name" value="AF2212/PG0164-like"/>
    <property type="match status" value="1"/>
</dbReference>
<dbReference type="Pfam" id="PF08922">
    <property type="entry name" value="DUF1905"/>
    <property type="match status" value="1"/>
</dbReference>
<keyword evidence="2" id="KW-1185">Reference proteome</keyword>
<dbReference type="Proteomes" id="UP000280066">
    <property type="component" value="Unassembled WGS sequence"/>
</dbReference>
<evidence type="ECO:0000313" key="1">
    <source>
        <dbReference type="EMBL" id="RSK30088.1"/>
    </source>
</evidence>
<dbReference type="EMBL" id="RWIS01000010">
    <property type="protein sequence ID" value="RSK30088.1"/>
    <property type="molecule type" value="Genomic_DNA"/>
</dbReference>
<gene>
    <name evidence="1" type="ORF">EI290_14620</name>
</gene>
<name>A0A3R9MTZ5_9BACT</name>
<comment type="caution">
    <text evidence="1">The sequence shown here is derived from an EMBL/GenBank/DDBJ whole genome shotgun (WGS) entry which is preliminary data.</text>
</comment>
<dbReference type="AlphaFoldDB" id="A0A3R9MTZ5"/>
<dbReference type="OrthoDB" id="8246703at2"/>
<dbReference type="RefSeq" id="WP_125431898.1">
    <property type="nucleotide sequence ID" value="NZ_RWIS01000010.1"/>
</dbReference>
<dbReference type="SUPFAM" id="SSF141694">
    <property type="entry name" value="AF2212/PG0164-like"/>
    <property type="match status" value="1"/>
</dbReference>
<protein>
    <submittedName>
        <fullName evidence="1">DUF1905 domain-containing protein</fullName>
    </submittedName>
</protein>
<dbReference type="InterPro" id="IPR015018">
    <property type="entry name" value="DUF1905"/>
</dbReference>
<organism evidence="1 2">
    <name type="scientific">Hymenobacter metallilatus</name>
    <dbReference type="NCBI Taxonomy" id="2493666"/>
    <lineage>
        <taxon>Bacteria</taxon>
        <taxon>Pseudomonadati</taxon>
        <taxon>Bacteroidota</taxon>
        <taxon>Cytophagia</taxon>
        <taxon>Cytophagales</taxon>
        <taxon>Hymenobacteraceae</taxon>
        <taxon>Hymenobacter</taxon>
    </lineage>
</organism>